<keyword evidence="2" id="KW-0675">Receptor</keyword>
<protein>
    <submittedName>
        <fullName evidence="2">Tripartite ATP-independent transporter DctP family solute receptor</fullName>
    </submittedName>
</protein>
<dbReference type="GO" id="GO:0030288">
    <property type="term" value="C:outer membrane-bounded periplasmic space"/>
    <property type="evidence" value="ECO:0007669"/>
    <property type="project" value="InterPro"/>
</dbReference>
<reference evidence="2 3" key="1">
    <citation type="submission" date="2018-07" db="EMBL/GenBank/DDBJ databases">
        <title>Leeuwenhoekiella genomics.</title>
        <authorList>
            <person name="Tahon G."/>
            <person name="Willems A."/>
        </authorList>
    </citation>
    <scope>NUCLEOTIDE SEQUENCE [LARGE SCALE GENOMIC DNA]</scope>
    <source>
        <strain evidence="2 3">LMG 29608</strain>
    </source>
</reference>
<dbReference type="PIRSF" id="PIRSF006470">
    <property type="entry name" value="DctB"/>
    <property type="match status" value="1"/>
</dbReference>
<dbReference type="AlphaFoldDB" id="A0A4Q0PIP8"/>
<dbReference type="NCBIfam" id="NF037995">
    <property type="entry name" value="TRAP_S1"/>
    <property type="match status" value="1"/>
</dbReference>
<organism evidence="2 3">
    <name type="scientific">Leeuwenhoekiella polynyae</name>
    <dbReference type="NCBI Taxonomy" id="1550906"/>
    <lineage>
        <taxon>Bacteria</taxon>
        <taxon>Pseudomonadati</taxon>
        <taxon>Bacteroidota</taxon>
        <taxon>Flavobacteriia</taxon>
        <taxon>Flavobacteriales</taxon>
        <taxon>Flavobacteriaceae</taxon>
        <taxon>Leeuwenhoekiella</taxon>
    </lineage>
</organism>
<dbReference type="NCBIfam" id="TIGR00787">
    <property type="entry name" value="dctP"/>
    <property type="match status" value="1"/>
</dbReference>
<dbReference type="Pfam" id="PF03480">
    <property type="entry name" value="DctP"/>
    <property type="match status" value="1"/>
</dbReference>
<proteinExistence type="predicted"/>
<dbReference type="InterPro" id="IPR004682">
    <property type="entry name" value="TRAP_DctP"/>
</dbReference>
<dbReference type="PANTHER" id="PTHR33376:SF2">
    <property type="entry name" value="DICARBOXYLATE-BINDING PERIPLASMIC PROTEIN"/>
    <property type="match status" value="1"/>
</dbReference>
<comment type="caution">
    <text evidence="2">The sequence shown here is derived from an EMBL/GenBank/DDBJ whole genome shotgun (WGS) entry which is preliminary data.</text>
</comment>
<dbReference type="GO" id="GO:0055085">
    <property type="term" value="P:transmembrane transport"/>
    <property type="evidence" value="ECO:0007669"/>
    <property type="project" value="InterPro"/>
</dbReference>
<keyword evidence="1" id="KW-0732">Signal</keyword>
<name>A0A4Q0PIP8_9FLAO</name>
<evidence type="ECO:0000313" key="3">
    <source>
        <dbReference type="Proteomes" id="UP000289859"/>
    </source>
</evidence>
<dbReference type="InterPro" id="IPR018389">
    <property type="entry name" value="DctP_fam"/>
</dbReference>
<dbReference type="Gene3D" id="3.40.190.170">
    <property type="entry name" value="Bacterial extracellular solute-binding protein, family 7"/>
    <property type="match status" value="1"/>
</dbReference>
<dbReference type="InterPro" id="IPR038404">
    <property type="entry name" value="TRAP_DctP_sf"/>
</dbReference>
<accession>A0A4Q0PIP8</accession>
<sequence>MRSIQNYYLIALSFVLLLAVTSCGEVSDKRVIKLAHGLDVTHPVHKAMVFMGERLEEKSGGKMSLDIYPSQQLGSERECLELLQIGSLGMTKVSTGVLENFAPQLKVFGLPFLFRDAEHRFEVLEGQIGEELLNSSVKQRLKGLTFYDAGSRSFYTKEPVQTPEDLKGLKLRVMESQTAINMVKNLGGSPTPIAWGELYTALQQGVVDGAENNLPSFYLSHHYEVCKYYIVDEHTALPDELLISTLIWDDLSDQEQKWVKEAAMESLEFEKKIWHEAEMEALAEIKKAGVEVIYPDKEPFRNRVKSMYEEFSENEEMKNLIEKIQAVKSN</sequence>
<dbReference type="OrthoDB" id="9776801at2"/>
<keyword evidence="3" id="KW-1185">Reference proteome</keyword>
<dbReference type="GO" id="GO:0030246">
    <property type="term" value="F:carbohydrate binding"/>
    <property type="evidence" value="ECO:0007669"/>
    <property type="project" value="TreeGrafter"/>
</dbReference>
<dbReference type="Proteomes" id="UP000289859">
    <property type="component" value="Unassembled WGS sequence"/>
</dbReference>
<evidence type="ECO:0000313" key="2">
    <source>
        <dbReference type="EMBL" id="RXG26478.1"/>
    </source>
</evidence>
<dbReference type="PROSITE" id="PS51257">
    <property type="entry name" value="PROKAR_LIPOPROTEIN"/>
    <property type="match status" value="1"/>
</dbReference>
<dbReference type="PANTHER" id="PTHR33376">
    <property type="match status" value="1"/>
</dbReference>
<dbReference type="EMBL" id="QOVK01000001">
    <property type="protein sequence ID" value="RXG26478.1"/>
    <property type="molecule type" value="Genomic_DNA"/>
</dbReference>
<gene>
    <name evidence="2" type="ORF">DSM02_475</name>
</gene>
<evidence type="ECO:0000256" key="1">
    <source>
        <dbReference type="ARBA" id="ARBA00022729"/>
    </source>
</evidence>
<dbReference type="CDD" id="cd13671">
    <property type="entry name" value="PBP2_TRAP_SBP_like_3"/>
    <property type="match status" value="1"/>
</dbReference>
<dbReference type="RefSeq" id="WP_128764133.1">
    <property type="nucleotide sequence ID" value="NZ_JBHUOO010000005.1"/>
</dbReference>